<keyword evidence="13" id="KW-1185">Reference proteome</keyword>
<keyword evidence="6 10" id="KW-0812">Transmembrane</keyword>
<evidence type="ECO:0000313" key="13">
    <source>
        <dbReference type="Proteomes" id="UP001620626"/>
    </source>
</evidence>
<dbReference type="InterPro" id="IPR005828">
    <property type="entry name" value="MFS_sugar_transport-like"/>
</dbReference>
<feature type="transmembrane region" description="Helical" evidence="10">
    <location>
        <begin position="265"/>
        <end position="287"/>
    </location>
</feature>
<dbReference type="InterPro" id="IPR036259">
    <property type="entry name" value="MFS_trans_sf"/>
</dbReference>
<dbReference type="Gene3D" id="1.20.1250.20">
    <property type="entry name" value="MFS general substrate transporter like domains"/>
    <property type="match status" value="1"/>
</dbReference>
<feature type="transmembrane region" description="Helical" evidence="10">
    <location>
        <begin position="114"/>
        <end position="136"/>
    </location>
</feature>
<dbReference type="Pfam" id="PF00083">
    <property type="entry name" value="Sugar_tr"/>
    <property type="match status" value="1"/>
</dbReference>
<reference evidence="12 13" key="1">
    <citation type="submission" date="2024-10" db="EMBL/GenBank/DDBJ databases">
        <authorList>
            <person name="Kim D."/>
        </authorList>
    </citation>
    <scope>NUCLEOTIDE SEQUENCE [LARGE SCALE GENOMIC DNA]</scope>
    <source>
        <strain evidence="12">BH-2024</strain>
    </source>
</reference>
<feature type="transmembrane region" description="Helical" evidence="10">
    <location>
        <begin position="361"/>
        <end position="385"/>
    </location>
</feature>
<evidence type="ECO:0000256" key="9">
    <source>
        <dbReference type="RuleBase" id="RU003346"/>
    </source>
</evidence>
<proteinExistence type="inferred from homology"/>
<feature type="transmembrane region" description="Helical" evidence="10">
    <location>
        <begin position="156"/>
        <end position="174"/>
    </location>
</feature>
<dbReference type="PROSITE" id="PS50850">
    <property type="entry name" value="MFS"/>
    <property type="match status" value="1"/>
</dbReference>
<evidence type="ECO:0000256" key="10">
    <source>
        <dbReference type="SAM" id="Phobius"/>
    </source>
</evidence>
<evidence type="ECO:0000259" key="11">
    <source>
        <dbReference type="PROSITE" id="PS50850"/>
    </source>
</evidence>
<feature type="transmembrane region" description="Helical" evidence="10">
    <location>
        <begin position="307"/>
        <end position="325"/>
    </location>
</feature>
<feature type="transmembrane region" description="Helical" evidence="10">
    <location>
        <begin position="90"/>
        <end position="108"/>
    </location>
</feature>
<keyword evidence="4" id="KW-1003">Cell membrane</keyword>
<dbReference type="NCBIfam" id="TIGR00879">
    <property type="entry name" value="SP"/>
    <property type="match status" value="1"/>
</dbReference>
<keyword evidence="5" id="KW-0762">Sugar transport</keyword>
<feature type="transmembrane region" description="Helical" evidence="10">
    <location>
        <begin position="20"/>
        <end position="38"/>
    </location>
</feature>
<comment type="similarity">
    <text evidence="2 9">Belongs to the major facilitator superfamily. Sugar transporter (TC 2.A.1.1) family.</text>
</comment>
<feature type="transmembrane region" description="Helical" evidence="10">
    <location>
        <begin position="332"/>
        <end position="355"/>
    </location>
</feature>
<dbReference type="InterPro" id="IPR005829">
    <property type="entry name" value="Sugar_transporter_CS"/>
</dbReference>
<dbReference type="InterPro" id="IPR003663">
    <property type="entry name" value="Sugar/inositol_transpt"/>
</dbReference>
<accession>A0ABD2I3A0</accession>
<feature type="transmembrane region" description="Helical" evidence="10">
    <location>
        <begin position="58"/>
        <end position="78"/>
    </location>
</feature>
<organism evidence="12 13">
    <name type="scientific">Heterodera trifolii</name>
    <dbReference type="NCBI Taxonomy" id="157864"/>
    <lineage>
        <taxon>Eukaryota</taxon>
        <taxon>Metazoa</taxon>
        <taxon>Ecdysozoa</taxon>
        <taxon>Nematoda</taxon>
        <taxon>Chromadorea</taxon>
        <taxon>Rhabditida</taxon>
        <taxon>Tylenchina</taxon>
        <taxon>Tylenchomorpha</taxon>
        <taxon>Tylenchoidea</taxon>
        <taxon>Heteroderidae</taxon>
        <taxon>Heteroderinae</taxon>
        <taxon>Heterodera</taxon>
    </lineage>
</organism>
<comment type="subcellular location">
    <subcellularLocation>
        <location evidence="1">Cell membrane</location>
        <topology evidence="1">Multi-pass membrane protein</topology>
    </subcellularLocation>
</comment>
<feature type="transmembrane region" description="Helical" evidence="10">
    <location>
        <begin position="180"/>
        <end position="202"/>
    </location>
</feature>
<dbReference type="AlphaFoldDB" id="A0ABD2I3A0"/>
<dbReference type="FunFam" id="1.20.1250.20:FF:000218">
    <property type="entry name" value="facilitated trehalose transporter Tret1"/>
    <property type="match status" value="1"/>
</dbReference>
<name>A0ABD2I3A0_9BILA</name>
<protein>
    <recommendedName>
        <fullName evidence="11">Major facilitator superfamily (MFS) profile domain-containing protein</fullName>
    </recommendedName>
</protein>
<dbReference type="PANTHER" id="PTHR48020">
    <property type="entry name" value="PROTON MYO-INOSITOL COTRANSPORTER"/>
    <property type="match status" value="1"/>
</dbReference>
<dbReference type="Proteomes" id="UP001620626">
    <property type="component" value="Unassembled WGS sequence"/>
</dbReference>
<keyword evidence="7 10" id="KW-1133">Transmembrane helix</keyword>
<dbReference type="CDD" id="cd17359">
    <property type="entry name" value="MFS_XylE_like"/>
    <property type="match status" value="1"/>
</dbReference>
<evidence type="ECO:0000256" key="5">
    <source>
        <dbReference type="ARBA" id="ARBA00022597"/>
    </source>
</evidence>
<evidence type="ECO:0000256" key="7">
    <source>
        <dbReference type="ARBA" id="ARBA00022989"/>
    </source>
</evidence>
<feature type="transmembrane region" description="Helical" evidence="10">
    <location>
        <begin position="406"/>
        <end position="425"/>
    </location>
</feature>
<dbReference type="InterPro" id="IPR047984">
    <property type="entry name" value="XylE-like"/>
</dbReference>
<dbReference type="GO" id="GO:0005886">
    <property type="term" value="C:plasma membrane"/>
    <property type="evidence" value="ECO:0007669"/>
    <property type="project" value="UniProtKB-SubCell"/>
</dbReference>
<feature type="domain" description="Major facilitator superfamily (MFS) profile" evidence="11">
    <location>
        <begin position="24"/>
        <end position="453"/>
    </location>
</feature>
<gene>
    <name evidence="12" type="ORF">niasHT_034911</name>
</gene>
<evidence type="ECO:0000256" key="4">
    <source>
        <dbReference type="ARBA" id="ARBA00022475"/>
    </source>
</evidence>
<dbReference type="PROSITE" id="PS00217">
    <property type="entry name" value="SUGAR_TRANSPORT_2"/>
    <property type="match status" value="1"/>
</dbReference>
<dbReference type="PANTHER" id="PTHR48020:SF12">
    <property type="entry name" value="PROTON MYO-INOSITOL COTRANSPORTER"/>
    <property type="match status" value="1"/>
</dbReference>
<evidence type="ECO:0000256" key="3">
    <source>
        <dbReference type="ARBA" id="ARBA00022448"/>
    </source>
</evidence>
<dbReference type="SUPFAM" id="SSF103473">
    <property type="entry name" value="MFS general substrate transporter"/>
    <property type="match status" value="1"/>
</dbReference>
<evidence type="ECO:0000256" key="2">
    <source>
        <dbReference type="ARBA" id="ARBA00010992"/>
    </source>
</evidence>
<evidence type="ECO:0000256" key="6">
    <source>
        <dbReference type="ARBA" id="ARBA00022692"/>
    </source>
</evidence>
<dbReference type="InterPro" id="IPR050814">
    <property type="entry name" value="Myo-inositol_Transporter"/>
</dbReference>
<evidence type="ECO:0000256" key="8">
    <source>
        <dbReference type="ARBA" id="ARBA00023136"/>
    </source>
</evidence>
<dbReference type="EMBL" id="JBICBT010001296">
    <property type="protein sequence ID" value="KAL3074574.1"/>
    <property type="molecule type" value="Genomic_DNA"/>
</dbReference>
<feature type="transmembrane region" description="Helical" evidence="10">
    <location>
        <begin position="431"/>
        <end position="449"/>
    </location>
</feature>
<evidence type="ECO:0000313" key="12">
    <source>
        <dbReference type="EMBL" id="KAL3074574.1"/>
    </source>
</evidence>
<dbReference type="InterPro" id="IPR020846">
    <property type="entry name" value="MFS_dom"/>
</dbReference>
<comment type="caution">
    <text evidence="12">The sequence shown here is derived from an EMBL/GenBank/DDBJ whole genome shotgun (WGS) entry which is preliminary data.</text>
</comment>
<keyword evidence="3 9" id="KW-0813">Transport</keyword>
<dbReference type="PRINTS" id="PR00171">
    <property type="entry name" value="SUGRTRNSPORT"/>
</dbReference>
<evidence type="ECO:0000256" key="1">
    <source>
        <dbReference type="ARBA" id="ARBA00004651"/>
    </source>
</evidence>
<sequence length="501" mass="55342">MHTNPSQRSLRQQNPSYRCFLQKVTWICTLGGLLFGYDTGVINGALPFMRDELELTDLTIGLVTSSLLIGAAVGAFVCGKLSDRLGRKRTLIILSIIFIIGTIGSSLMPKVWSILPFRFLLGFAVGGASAIVPVYLAEVSPAKRRGQLVTRNELMIVTGQLLAYVINAILGNIWSDHVWIWRLMMLLAVLPAVGLLLGMLFADVPESPRWLVAHGRHNEALDALRKSRKTEADAMAELDEVQKTAREDEQLQFMDVMREPWLRRCLFIGIGVAMCNQLAGVNSIMYYGTNILIEQGLMTNVALTANIANGAISVLATGLGIVLLGKIGRRPMLLSGQIGTALAHLAIGTCSLLMAKGMARAFVVLSLTVTFLLFQQCGISPITWLMQSEMFPLRIRGIAMGLSTSILWLVNCLLTFGFPILISWVGMTVTFYAFAVIGCCAMLFVFHFMPETRRKTLEELERQFQTKDIKALKKQGPREGSDRRVISVANADVVENVNRWM</sequence>
<keyword evidence="8 10" id="KW-0472">Membrane</keyword>